<comment type="caution">
    <text evidence="2">The sequence shown here is derived from an EMBL/GenBank/DDBJ whole genome shotgun (WGS) entry which is preliminary data.</text>
</comment>
<keyword evidence="1" id="KW-0732">Signal</keyword>
<gene>
    <name evidence="2" type="ORF">GCM10023161_27810</name>
</gene>
<name>A0ABP8RN54_9MYCO</name>
<proteinExistence type="predicted"/>
<evidence type="ECO:0000313" key="3">
    <source>
        <dbReference type="Proteomes" id="UP001501417"/>
    </source>
</evidence>
<organism evidence="2 3">
    <name type="scientific">Mycobacterium paraffinicum</name>
    <dbReference type="NCBI Taxonomy" id="53378"/>
    <lineage>
        <taxon>Bacteria</taxon>
        <taxon>Bacillati</taxon>
        <taxon>Actinomycetota</taxon>
        <taxon>Actinomycetes</taxon>
        <taxon>Mycobacteriales</taxon>
        <taxon>Mycobacteriaceae</taxon>
        <taxon>Mycobacterium</taxon>
    </lineage>
</organism>
<evidence type="ECO:0000313" key="2">
    <source>
        <dbReference type="EMBL" id="GAA4543037.1"/>
    </source>
</evidence>
<sequence length="109" mass="11237">MRLVRAPERMASVVSALIIGSLAAPSAHADGGYGPGSYAVPAQLPHGTYVAHAEPGDYRAACVFTTWTSDGRLINSDSGIQTTPVTANLSAPAVAKFITHGCTPWTKVG</sequence>
<dbReference type="EMBL" id="BAABGF010000031">
    <property type="protein sequence ID" value="GAA4543037.1"/>
    <property type="molecule type" value="Genomic_DNA"/>
</dbReference>
<keyword evidence="3" id="KW-1185">Reference proteome</keyword>
<accession>A0ABP8RN54</accession>
<dbReference type="Proteomes" id="UP001501417">
    <property type="component" value="Unassembled WGS sequence"/>
</dbReference>
<reference evidence="3" key="1">
    <citation type="journal article" date="2019" name="Int. J. Syst. Evol. Microbiol.">
        <title>The Global Catalogue of Microorganisms (GCM) 10K type strain sequencing project: providing services to taxonomists for standard genome sequencing and annotation.</title>
        <authorList>
            <consortium name="The Broad Institute Genomics Platform"/>
            <consortium name="The Broad Institute Genome Sequencing Center for Infectious Disease"/>
            <person name="Wu L."/>
            <person name="Ma J."/>
        </authorList>
    </citation>
    <scope>NUCLEOTIDE SEQUENCE [LARGE SCALE GENOMIC DNA]</scope>
    <source>
        <strain evidence="3">JCM 17782</strain>
    </source>
</reference>
<evidence type="ECO:0008006" key="4">
    <source>
        <dbReference type="Google" id="ProtNLM"/>
    </source>
</evidence>
<feature type="chain" id="PRO_5045985536" description="Secreted protein" evidence="1">
    <location>
        <begin position="30"/>
        <end position="109"/>
    </location>
</feature>
<evidence type="ECO:0000256" key="1">
    <source>
        <dbReference type="SAM" id="SignalP"/>
    </source>
</evidence>
<feature type="signal peptide" evidence="1">
    <location>
        <begin position="1"/>
        <end position="29"/>
    </location>
</feature>
<protein>
    <recommendedName>
        <fullName evidence="4">Secreted protein</fullName>
    </recommendedName>
</protein>